<feature type="transmembrane region" description="Helical" evidence="1">
    <location>
        <begin position="132"/>
        <end position="150"/>
    </location>
</feature>
<sequence>MSKFDEKSLAMQSGILLAFAAYLAYSCSDAAGKMLGAQLPIFEIGFFMSLIALAPALLLKRADETWRALAAPKRPLLVLARMGTGTFGGISAVYAFTHLPMAEAYSLIFLLPVFVAVLSGLFLKEVVGLSRWVALLGGLAGVMLVVRPGFNALTLGHLAALACAFSGALTSILLRQLGPTEKRLTLVGAVLVAATVVNGVLMIPSFVAPTAAHWPILVAGGLAAGIGHIAMVTAARLAPASRIAPAQYSQIVWAAILGAAIFGEFPDPIAVAGMALVGFCGVMTLSGGDAAAAKPARNRFLRLRKA</sequence>
<feature type="transmembrane region" description="Helical" evidence="1">
    <location>
        <begin position="104"/>
        <end position="123"/>
    </location>
</feature>
<feature type="domain" description="EamA" evidence="2">
    <location>
        <begin position="13"/>
        <end position="146"/>
    </location>
</feature>
<dbReference type="SUPFAM" id="SSF103481">
    <property type="entry name" value="Multidrug resistance efflux transporter EmrE"/>
    <property type="match status" value="2"/>
</dbReference>
<name>A0A7W6H2S9_9HYPH</name>
<accession>A0A7W6H2S9</accession>
<feature type="domain" description="EamA" evidence="2">
    <location>
        <begin position="155"/>
        <end position="284"/>
    </location>
</feature>
<dbReference type="InterPro" id="IPR037185">
    <property type="entry name" value="EmrE-like"/>
</dbReference>
<dbReference type="Pfam" id="PF00892">
    <property type="entry name" value="EamA"/>
    <property type="match status" value="2"/>
</dbReference>
<dbReference type="PANTHER" id="PTHR22911:SF135">
    <property type="entry name" value="BLR4310 PROTEIN"/>
    <property type="match status" value="1"/>
</dbReference>
<dbReference type="AlphaFoldDB" id="A0A7W6H2S9"/>
<keyword evidence="4" id="KW-1185">Reference proteome</keyword>
<dbReference type="GO" id="GO:0016020">
    <property type="term" value="C:membrane"/>
    <property type="evidence" value="ECO:0007669"/>
    <property type="project" value="InterPro"/>
</dbReference>
<keyword evidence="1" id="KW-1133">Transmembrane helix</keyword>
<comment type="caution">
    <text evidence="3">The sequence shown here is derived from an EMBL/GenBank/DDBJ whole genome shotgun (WGS) entry which is preliminary data.</text>
</comment>
<dbReference type="PROSITE" id="PS51257">
    <property type="entry name" value="PROKAR_LIPOPROTEIN"/>
    <property type="match status" value="1"/>
</dbReference>
<feature type="transmembrane region" description="Helical" evidence="1">
    <location>
        <begin position="269"/>
        <end position="292"/>
    </location>
</feature>
<keyword evidence="1" id="KW-0812">Transmembrane</keyword>
<evidence type="ECO:0000313" key="4">
    <source>
        <dbReference type="Proteomes" id="UP000542776"/>
    </source>
</evidence>
<feature type="transmembrane region" description="Helical" evidence="1">
    <location>
        <begin position="214"/>
        <end position="234"/>
    </location>
</feature>
<dbReference type="EMBL" id="JACIEK010000001">
    <property type="protein sequence ID" value="MBB3997336.1"/>
    <property type="molecule type" value="Genomic_DNA"/>
</dbReference>
<evidence type="ECO:0000259" key="2">
    <source>
        <dbReference type="Pfam" id="PF00892"/>
    </source>
</evidence>
<evidence type="ECO:0000256" key="1">
    <source>
        <dbReference type="SAM" id="Phobius"/>
    </source>
</evidence>
<keyword evidence="1" id="KW-0472">Membrane</keyword>
<feature type="transmembrane region" description="Helical" evidence="1">
    <location>
        <begin position="186"/>
        <end position="208"/>
    </location>
</feature>
<dbReference type="PANTHER" id="PTHR22911">
    <property type="entry name" value="ACYL-MALONYL CONDENSING ENZYME-RELATED"/>
    <property type="match status" value="1"/>
</dbReference>
<reference evidence="3 4" key="1">
    <citation type="submission" date="2020-08" db="EMBL/GenBank/DDBJ databases">
        <title>Genomic Encyclopedia of Type Strains, Phase IV (KMG-IV): sequencing the most valuable type-strain genomes for metagenomic binning, comparative biology and taxonomic classification.</title>
        <authorList>
            <person name="Goeker M."/>
        </authorList>
    </citation>
    <scope>NUCLEOTIDE SEQUENCE [LARGE SCALE GENOMIC DNA]</scope>
    <source>
        <strain evidence="3 4">DSM 102238</strain>
    </source>
</reference>
<feature type="transmembrane region" description="Helical" evidence="1">
    <location>
        <begin position="246"/>
        <end position="263"/>
    </location>
</feature>
<feature type="transmembrane region" description="Helical" evidence="1">
    <location>
        <begin position="156"/>
        <end position="174"/>
    </location>
</feature>
<dbReference type="Proteomes" id="UP000542776">
    <property type="component" value="Unassembled WGS sequence"/>
</dbReference>
<gene>
    <name evidence="3" type="ORF">GGR04_001157</name>
</gene>
<proteinExistence type="predicted"/>
<dbReference type="InterPro" id="IPR000620">
    <property type="entry name" value="EamA_dom"/>
</dbReference>
<organism evidence="3 4">
    <name type="scientific">Aureimonas pseudogalii</name>
    <dbReference type="NCBI Taxonomy" id="1744844"/>
    <lineage>
        <taxon>Bacteria</taxon>
        <taxon>Pseudomonadati</taxon>
        <taxon>Pseudomonadota</taxon>
        <taxon>Alphaproteobacteria</taxon>
        <taxon>Hyphomicrobiales</taxon>
        <taxon>Aurantimonadaceae</taxon>
        <taxon>Aureimonas</taxon>
    </lineage>
</organism>
<feature type="transmembrane region" description="Helical" evidence="1">
    <location>
        <begin position="40"/>
        <end position="59"/>
    </location>
</feature>
<evidence type="ECO:0000313" key="3">
    <source>
        <dbReference type="EMBL" id="MBB3997336.1"/>
    </source>
</evidence>
<feature type="transmembrane region" description="Helical" evidence="1">
    <location>
        <begin position="79"/>
        <end position="98"/>
    </location>
</feature>
<protein>
    <submittedName>
        <fullName evidence="3">Drug/metabolite transporter (DMT)-like permease</fullName>
    </submittedName>
</protein>